<dbReference type="Proteomes" id="UP000654257">
    <property type="component" value="Unassembled WGS sequence"/>
</dbReference>
<gene>
    <name evidence="1" type="ORF">GCM10007304_06840</name>
</gene>
<sequence length="171" mass="18216">MPRKFDHTASSTHSVSAVHAAFTSEQYWKDRTEAVGGPNAELTSVTVEGDDPDTRTVRIELKQAIAEDLLPSAITAIRPGDLIINRIESWGSVDARGSAGTFEANVEGAPAGLRGTLTLSSKGNGSTFTTNGAAEVKVPIFGGKIESAVIEQVLQLIDAEHEFTEEWVGKH</sequence>
<reference evidence="1" key="1">
    <citation type="journal article" date="2014" name="Int. J. Syst. Evol. Microbiol.">
        <title>Complete genome sequence of Corynebacterium casei LMG S-19264T (=DSM 44701T), isolated from a smear-ripened cheese.</title>
        <authorList>
            <consortium name="US DOE Joint Genome Institute (JGI-PGF)"/>
            <person name="Walter F."/>
            <person name="Albersmeier A."/>
            <person name="Kalinowski J."/>
            <person name="Ruckert C."/>
        </authorList>
    </citation>
    <scope>NUCLEOTIDE SEQUENCE</scope>
    <source>
        <strain evidence="1">CCM 7905</strain>
    </source>
</reference>
<evidence type="ECO:0000313" key="2">
    <source>
        <dbReference type="Proteomes" id="UP000654257"/>
    </source>
</evidence>
<evidence type="ECO:0000313" key="1">
    <source>
        <dbReference type="EMBL" id="GGF95600.1"/>
    </source>
</evidence>
<comment type="caution">
    <text evidence="1">The sequence shown here is derived from an EMBL/GenBank/DDBJ whole genome shotgun (WGS) entry which is preliminary data.</text>
</comment>
<name>A0A917CPZ4_9NOCA</name>
<evidence type="ECO:0008006" key="3">
    <source>
        <dbReference type="Google" id="ProtNLM"/>
    </source>
</evidence>
<reference evidence="1" key="2">
    <citation type="submission" date="2020-09" db="EMBL/GenBank/DDBJ databases">
        <authorList>
            <person name="Sun Q."/>
            <person name="Sedlacek I."/>
        </authorList>
    </citation>
    <scope>NUCLEOTIDE SEQUENCE</scope>
    <source>
        <strain evidence="1">CCM 7905</strain>
    </source>
</reference>
<protein>
    <recommendedName>
        <fullName evidence="3">DUF2505 domain-containing protein</fullName>
    </recommendedName>
</protein>
<dbReference type="InterPro" id="IPR019639">
    <property type="entry name" value="DUF2505"/>
</dbReference>
<dbReference type="RefSeq" id="WP_188543268.1">
    <property type="nucleotide sequence ID" value="NZ_BMCU01000001.1"/>
</dbReference>
<keyword evidence="2" id="KW-1185">Reference proteome</keyword>
<proteinExistence type="predicted"/>
<organism evidence="1 2">
    <name type="scientific">Rhodococcoides trifolii</name>
    <dbReference type="NCBI Taxonomy" id="908250"/>
    <lineage>
        <taxon>Bacteria</taxon>
        <taxon>Bacillati</taxon>
        <taxon>Actinomycetota</taxon>
        <taxon>Actinomycetes</taxon>
        <taxon>Mycobacteriales</taxon>
        <taxon>Nocardiaceae</taxon>
        <taxon>Rhodococcoides</taxon>
    </lineage>
</organism>
<dbReference type="EMBL" id="BMCU01000001">
    <property type="protein sequence ID" value="GGF95600.1"/>
    <property type="molecule type" value="Genomic_DNA"/>
</dbReference>
<dbReference type="AlphaFoldDB" id="A0A917CPZ4"/>
<accession>A0A917CPZ4</accession>
<dbReference type="Pfam" id="PF10698">
    <property type="entry name" value="DUF2505"/>
    <property type="match status" value="1"/>
</dbReference>